<feature type="transmembrane region" description="Helical" evidence="6">
    <location>
        <begin position="139"/>
        <end position="157"/>
    </location>
</feature>
<comment type="caution">
    <text evidence="7">The sequence shown here is derived from an EMBL/GenBank/DDBJ whole genome shotgun (WGS) entry which is preliminary data.</text>
</comment>
<dbReference type="PANTHER" id="PTHR23507:SF1">
    <property type="entry name" value="FI18259P1-RELATED"/>
    <property type="match status" value="1"/>
</dbReference>
<evidence type="ECO:0000313" key="8">
    <source>
        <dbReference type="Proteomes" id="UP001397290"/>
    </source>
</evidence>
<dbReference type="EMBL" id="JAAHCF010000115">
    <property type="protein sequence ID" value="KAK8147944.1"/>
    <property type="molecule type" value="Genomic_DNA"/>
</dbReference>
<keyword evidence="3 6" id="KW-1133">Transmembrane helix</keyword>
<dbReference type="GO" id="GO:0022857">
    <property type="term" value="F:transmembrane transporter activity"/>
    <property type="evidence" value="ECO:0007669"/>
    <property type="project" value="TreeGrafter"/>
</dbReference>
<evidence type="ECO:0000256" key="2">
    <source>
        <dbReference type="ARBA" id="ARBA00022692"/>
    </source>
</evidence>
<sequence>MAISFTSTTSAATTTDEQLPEVEESAPLLGQLTRPLQQSSRSPFTRPVSVVTTLVYVVYFVMLELTQSLPGNALHQVVEENLCRDMHGRSDAEFCGADNDVQSALAVLFGWHGTAQLVPGLLTAIPYALLADRYGQKPFIILNAFGIALAAAGDRIICHWAQRFSVYSLWAAPLLYFVGGGPQVSNALLFANVTGLTTDASRPSVISVLVTLAYGPRLITAMATSKMIQLYGPWLLLWLSLGSAVLCIFLTFFFLEPTQKPKSSTDAIASENDTGLGKGGLKARILKSYQETTAGFSYLLKQCGSGVLRLAMCLLVMTLAWQSNGLSSQIMRKRFGWTWANLSYLTALEVSLSIISSMVLLPAGSYVMSVKFSMATEIRDMMLAPSTSTMMLFGVGIWTLGTMYNLILRNLLVLAVGENSVVLFSCVSTVETIGNLVIAPLIAQVFKFGLQLGGVWVTMPVMIGGGFSVLALLLLGLRMAKRCTRASWEQTMRTAADSFFKPTRSAVSRGSQGSHIVSLVSIGSALGGMGTIEHNRQTDCNWS</sequence>
<keyword evidence="4 6" id="KW-0472">Membrane</keyword>
<feature type="transmembrane region" description="Helical" evidence="6">
    <location>
        <begin position="164"/>
        <end position="184"/>
    </location>
</feature>
<keyword evidence="8" id="KW-1185">Reference proteome</keyword>
<evidence type="ECO:0000256" key="6">
    <source>
        <dbReference type="SAM" id="Phobius"/>
    </source>
</evidence>
<gene>
    <name evidence="7" type="ORF">G3M48_000642</name>
</gene>
<evidence type="ECO:0000256" key="1">
    <source>
        <dbReference type="ARBA" id="ARBA00004141"/>
    </source>
</evidence>
<feature type="transmembrane region" description="Helical" evidence="6">
    <location>
        <begin position="235"/>
        <end position="255"/>
    </location>
</feature>
<keyword evidence="2 6" id="KW-0812">Transmembrane</keyword>
<feature type="region of interest" description="Disordered" evidence="5">
    <location>
        <begin position="1"/>
        <end position="23"/>
    </location>
</feature>
<evidence type="ECO:0000256" key="5">
    <source>
        <dbReference type="SAM" id="MobiDB-lite"/>
    </source>
</evidence>
<dbReference type="PANTHER" id="PTHR23507">
    <property type="entry name" value="ZGC:174356"/>
    <property type="match status" value="1"/>
</dbReference>
<evidence type="ECO:0000256" key="3">
    <source>
        <dbReference type="ARBA" id="ARBA00022989"/>
    </source>
</evidence>
<feature type="transmembrane region" description="Helical" evidence="6">
    <location>
        <begin position="455"/>
        <end position="477"/>
    </location>
</feature>
<feature type="transmembrane region" description="Helical" evidence="6">
    <location>
        <begin position="420"/>
        <end position="443"/>
    </location>
</feature>
<dbReference type="InterPro" id="IPR036259">
    <property type="entry name" value="MFS_trans_sf"/>
</dbReference>
<feature type="transmembrane region" description="Helical" evidence="6">
    <location>
        <begin position="204"/>
        <end position="223"/>
    </location>
</feature>
<feature type="transmembrane region" description="Helical" evidence="6">
    <location>
        <begin position="388"/>
        <end position="408"/>
    </location>
</feature>
<dbReference type="Gene3D" id="1.20.1250.20">
    <property type="entry name" value="MFS general substrate transporter like domains"/>
    <property type="match status" value="1"/>
</dbReference>
<name>A0AAW0S040_9HYPO</name>
<evidence type="ECO:0000256" key="4">
    <source>
        <dbReference type="ARBA" id="ARBA00023136"/>
    </source>
</evidence>
<evidence type="ECO:0000313" key="7">
    <source>
        <dbReference type="EMBL" id="KAK8147944.1"/>
    </source>
</evidence>
<feature type="transmembrane region" description="Helical" evidence="6">
    <location>
        <begin position="44"/>
        <end position="62"/>
    </location>
</feature>
<feature type="compositionally biased region" description="Low complexity" evidence="5">
    <location>
        <begin position="1"/>
        <end position="15"/>
    </location>
</feature>
<protein>
    <recommendedName>
        <fullName evidence="9">MFS transporter</fullName>
    </recommendedName>
</protein>
<dbReference type="GO" id="GO:0016020">
    <property type="term" value="C:membrane"/>
    <property type="evidence" value="ECO:0007669"/>
    <property type="project" value="UniProtKB-SubCell"/>
</dbReference>
<dbReference type="AlphaFoldDB" id="A0AAW0S040"/>
<comment type="subcellular location">
    <subcellularLocation>
        <location evidence="1">Membrane</location>
        <topology evidence="1">Multi-pass membrane protein</topology>
    </subcellularLocation>
</comment>
<feature type="transmembrane region" description="Helical" evidence="6">
    <location>
        <begin position="342"/>
        <end position="368"/>
    </location>
</feature>
<accession>A0AAW0S040</accession>
<proteinExistence type="predicted"/>
<dbReference type="Proteomes" id="UP001397290">
    <property type="component" value="Unassembled WGS sequence"/>
</dbReference>
<dbReference type="SUPFAM" id="SSF103473">
    <property type="entry name" value="MFS general substrate transporter"/>
    <property type="match status" value="1"/>
</dbReference>
<organism evidence="7 8">
    <name type="scientific">Beauveria asiatica</name>
    <dbReference type="NCBI Taxonomy" id="1069075"/>
    <lineage>
        <taxon>Eukaryota</taxon>
        <taxon>Fungi</taxon>
        <taxon>Dikarya</taxon>
        <taxon>Ascomycota</taxon>
        <taxon>Pezizomycotina</taxon>
        <taxon>Sordariomycetes</taxon>
        <taxon>Hypocreomycetidae</taxon>
        <taxon>Hypocreales</taxon>
        <taxon>Cordycipitaceae</taxon>
        <taxon>Beauveria</taxon>
    </lineage>
</organism>
<reference evidence="7 8" key="1">
    <citation type="submission" date="2020-02" db="EMBL/GenBank/DDBJ databases">
        <title>Comparative genomics of the hypocrealean fungal genus Beauvera.</title>
        <authorList>
            <person name="Showalter D.N."/>
            <person name="Bushley K.E."/>
            <person name="Rehner S.A."/>
        </authorList>
    </citation>
    <scope>NUCLEOTIDE SEQUENCE [LARGE SCALE GENOMIC DNA]</scope>
    <source>
        <strain evidence="7 8">ARSEF4384</strain>
    </source>
</reference>
<evidence type="ECO:0008006" key="9">
    <source>
        <dbReference type="Google" id="ProtNLM"/>
    </source>
</evidence>